<keyword evidence="4" id="KW-0472">Membrane</keyword>
<comment type="caution">
    <text evidence="6">The sequence shown here is derived from an EMBL/GenBank/DDBJ whole genome shotgun (WGS) entry which is preliminary data.</text>
</comment>
<protein>
    <submittedName>
        <fullName evidence="6">Uncharacterized protein</fullName>
    </submittedName>
</protein>
<dbReference type="OrthoDB" id="6132998at2759"/>
<dbReference type="GO" id="GO:0042151">
    <property type="term" value="C:nematocyst"/>
    <property type="evidence" value="ECO:0007669"/>
    <property type="project" value="UniProtKB-SubCell"/>
</dbReference>
<accession>A0A1D1UKI1</accession>
<dbReference type="InterPro" id="IPR015926">
    <property type="entry name" value="Cytolysin/lectin"/>
</dbReference>
<comment type="subcellular location">
    <subcellularLocation>
        <location evidence="2">Nematocyst</location>
    </subcellularLocation>
    <subcellularLocation>
        <location evidence="1">Target cell membrane</location>
    </subcellularLocation>
</comment>
<evidence type="ECO:0000256" key="5">
    <source>
        <dbReference type="ARBA" id="ARBA00023331"/>
    </source>
</evidence>
<evidence type="ECO:0000256" key="3">
    <source>
        <dbReference type="ARBA" id="ARBA00022537"/>
    </source>
</evidence>
<keyword evidence="7" id="KW-1185">Reference proteome</keyword>
<dbReference type="PANTHER" id="PTHR40388">
    <property type="entry name" value="BRYOPORIN"/>
    <property type="match status" value="1"/>
</dbReference>
<proteinExistence type="predicted"/>
<evidence type="ECO:0000313" key="6">
    <source>
        <dbReference type="EMBL" id="GAU89060.1"/>
    </source>
</evidence>
<evidence type="ECO:0000256" key="4">
    <source>
        <dbReference type="ARBA" id="ARBA00023298"/>
    </source>
</evidence>
<evidence type="ECO:0000313" key="7">
    <source>
        <dbReference type="Proteomes" id="UP000186922"/>
    </source>
</evidence>
<keyword evidence="4" id="KW-1053">Target membrane</keyword>
<keyword evidence="5" id="KW-0166">Nematocyst</keyword>
<sequence>MASSLSAGTTLSGKNSQEILDSITHRVGVVLEVRNHTKYPMVQPITFVDAGKIQLQAGDIQAGTREVMSMHKTDHTATGSCGVVSWKLDGLGKRIVLMWSAPYSFDFHANWLAIGTMEDQYANLISPQTFNEMYKGTESWFRRKEFYKDVNPLVFSTEDLEITLTMGQTHKALITLDVKSK</sequence>
<dbReference type="Proteomes" id="UP000186922">
    <property type="component" value="Unassembled WGS sequence"/>
</dbReference>
<keyword evidence="3" id="KW-1052">Target cell membrane</keyword>
<evidence type="ECO:0000256" key="1">
    <source>
        <dbReference type="ARBA" id="ARBA00004175"/>
    </source>
</evidence>
<dbReference type="Gene3D" id="2.60.270.20">
    <property type="entry name" value="Cytolysin/lectin"/>
    <property type="match status" value="1"/>
</dbReference>
<dbReference type="GO" id="GO:0044218">
    <property type="term" value="C:other organism cell membrane"/>
    <property type="evidence" value="ECO:0007669"/>
    <property type="project" value="UniProtKB-KW"/>
</dbReference>
<name>A0A1D1UKI1_RAMVA</name>
<dbReference type="SUPFAM" id="SSF63724">
    <property type="entry name" value="Cytolysin/lectin"/>
    <property type="match status" value="1"/>
</dbReference>
<dbReference type="EMBL" id="BDGG01000001">
    <property type="protein sequence ID" value="GAU89060.1"/>
    <property type="molecule type" value="Genomic_DNA"/>
</dbReference>
<dbReference type="InterPro" id="IPR050677">
    <property type="entry name" value="Actinoporin_PFT"/>
</dbReference>
<organism evidence="6 7">
    <name type="scientific">Ramazzottius varieornatus</name>
    <name type="common">Water bear</name>
    <name type="synonym">Tardigrade</name>
    <dbReference type="NCBI Taxonomy" id="947166"/>
    <lineage>
        <taxon>Eukaryota</taxon>
        <taxon>Metazoa</taxon>
        <taxon>Ecdysozoa</taxon>
        <taxon>Tardigrada</taxon>
        <taxon>Eutardigrada</taxon>
        <taxon>Parachela</taxon>
        <taxon>Hypsibioidea</taxon>
        <taxon>Ramazzottiidae</taxon>
        <taxon>Ramazzottius</taxon>
    </lineage>
</organism>
<dbReference type="AlphaFoldDB" id="A0A1D1UKI1"/>
<gene>
    <name evidence="6" type="primary">RvY_01656</name>
    <name evidence="6" type="synonym">RvY_01656.1</name>
    <name evidence="6" type="ORF">RvY_01656-1</name>
</gene>
<reference evidence="6 7" key="1">
    <citation type="journal article" date="2016" name="Nat. Commun.">
        <title>Extremotolerant tardigrade genome and improved radiotolerance of human cultured cells by tardigrade-unique protein.</title>
        <authorList>
            <person name="Hashimoto T."/>
            <person name="Horikawa D.D."/>
            <person name="Saito Y."/>
            <person name="Kuwahara H."/>
            <person name="Kozuka-Hata H."/>
            <person name="Shin-I T."/>
            <person name="Minakuchi Y."/>
            <person name="Ohishi K."/>
            <person name="Motoyama A."/>
            <person name="Aizu T."/>
            <person name="Enomoto A."/>
            <person name="Kondo K."/>
            <person name="Tanaka S."/>
            <person name="Hara Y."/>
            <person name="Koshikawa S."/>
            <person name="Sagara H."/>
            <person name="Miura T."/>
            <person name="Yokobori S."/>
            <person name="Miyagawa K."/>
            <person name="Suzuki Y."/>
            <person name="Kubo T."/>
            <person name="Oyama M."/>
            <person name="Kohara Y."/>
            <person name="Fujiyama A."/>
            <person name="Arakawa K."/>
            <person name="Katayama T."/>
            <person name="Toyoda A."/>
            <person name="Kunieda T."/>
        </authorList>
    </citation>
    <scope>NUCLEOTIDE SEQUENCE [LARGE SCALE GENOMIC DNA]</scope>
    <source>
        <strain evidence="6 7">YOKOZUNA-1</strain>
    </source>
</reference>
<evidence type="ECO:0000256" key="2">
    <source>
        <dbReference type="ARBA" id="ARBA00004532"/>
    </source>
</evidence>
<dbReference type="PANTHER" id="PTHR40388:SF1">
    <property type="entry name" value="BRYOPORIN"/>
    <property type="match status" value="1"/>
</dbReference>